<feature type="compositionally biased region" description="Basic residues" evidence="7">
    <location>
        <begin position="212"/>
        <end position="221"/>
    </location>
</feature>
<dbReference type="Pfam" id="PF00628">
    <property type="entry name" value="PHD"/>
    <property type="match status" value="1"/>
</dbReference>
<dbReference type="AlphaFoldDB" id="A0A0G2GGY7"/>
<keyword evidence="3 6" id="KW-0863">Zinc-finger</keyword>
<dbReference type="GO" id="GO:0045814">
    <property type="term" value="P:negative regulation of gene expression, epigenetic"/>
    <property type="evidence" value="ECO:0007669"/>
    <property type="project" value="TreeGrafter"/>
</dbReference>
<organism evidence="9 10">
    <name type="scientific">Phaeomoniella chlamydospora</name>
    <name type="common">Phaeoacremonium chlamydosporum</name>
    <dbReference type="NCBI Taxonomy" id="158046"/>
    <lineage>
        <taxon>Eukaryota</taxon>
        <taxon>Fungi</taxon>
        <taxon>Dikarya</taxon>
        <taxon>Ascomycota</taxon>
        <taxon>Pezizomycotina</taxon>
        <taxon>Eurotiomycetes</taxon>
        <taxon>Chaetothyriomycetidae</taxon>
        <taxon>Phaeomoniellales</taxon>
        <taxon>Phaeomoniellaceae</taxon>
        <taxon>Phaeomoniella</taxon>
    </lineage>
</organism>
<feature type="domain" description="PHD-type" evidence="8">
    <location>
        <begin position="151"/>
        <end position="207"/>
    </location>
</feature>
<evidence type="ECO:0000256" key="3">
    <source>
        <dbReference type="ARBA" id="ARBA00022771"/>
    </source>
</evidence>
<evidence type="ECO:0000256" key="2">
    <source>
        <dbReference type="ARBA" id="ARBA00022723"/>
    </source>
</evidence>
<dbReference type="PANTHER" id="PTHR12628">
    <property type="entry name" value="POLYCOMB-LIKE TRANSCRIPTION FACTOR"/>
    <property type="match status" value="1"/>
</dbReference>
<evidence type="ECO:0000256" key="5">
    <source>
        <dbReference type="ARBA" id="ARBA00023242"/>
    </source>
</evidence>
<feature type="compositionally biased region" description="Basic and acidic residues" evidence="7">
    <location>
        <begin position="222"/>
        <end position="233"/>
    </location>
</feature>
<evidence type="ECO:0000256" key="7">
    <source>
        <dbReference type="SAM" id="MobiDB-lite"/>
    </source>
</evidence>
<evidence type="ECO:0000256" key="1">
    <source>
        <dbReference type="ARBA" id="ARBA00004123"/>
    </source>
</evidence>
<dbReference type="GO" id="GO:0005634">
    <property type="term" value="C:nucleus"/>
    <property type="evidence" value="ECO:0007669"/>
    <property type="project" value="UniProtKB-SubCell"/>
</dbReference>
<dbReference type="OrthoDB" id="5863171at2759"/>
<evidence type="ECO:0000313" key="10">
    <source>
        <dbReference type="Proteomes" id="UP000053317"/>
    </source>
</evidence>
<evidence type="ECO:0000256" key="4">
    <source>
        <dbReference type="ARBA" id="ARBA00022833"/>
    </source>
</evidence>
<comment type="subcellular location">
    <subcellularLocation>
        <location evidence="1">Nucleus</location>
    </subcellularLocation>
</comment>
<feature type="region of interest" description="Disordered" evidence="7">
    <location>
        <begin position="15"/>
        <end position="146"/>
    </location>
</feature>
<dbReference type="EMBL" id="LCWF01000072">
    <property type="protein sequence ID" value="KKY22863.1"/>
    <property type="molecule type" value="Genomic_DNA"/>
</dbReference>
<dbReference type="InterPro" id="IPR013083">
    <property type="entry name" value="Znf_RING/FYVE/PHD"/>
</dbReference>
<proteinExistence type="predicted"/>
<dbReference type="GO" id="GO:0003682">
    <property type="term" value="F:chromatin binding"/>
    <property type="evidence" value="ECO:0007669"/>
    <property type="project" value="TreeGrafter"/>
</dbReference>
<gene>
    <name evidence="9" type="ORF">UCRPC4_g03063</name>
</gene>
<dbReference type="InterPro" id="IPR001965">
    <property type="entry name" value="Znf_PHD"/>
</dbReference>
<reference evidence="9 10" key="1">
    <citation type="submission" date="2015-05" db="EMBL/GenBank/DDBJ databases">
        <title>Distinctive expansion of gene families associated with plant cell wall degradation and secondary metabolism in the genomes of grapevine trunk pathogens.</title>
        <authorList>
            <person name="Lawrence D.P."/>
            <person name="Travadon R."/>
            <person name="Rolshausen P.E."/>
            <person name="Baumgartner K."/>
        </authorList>
    </citation>
    <scope>NUCLEOTIDE SEQUENCE [LARGE SCALE GENOMIC DNA]</scope>
    <source>
        <strain evidence="9">UCRPC4</strain>
    </source>
</reference>
<evidence type="ECO:0000259" key="8">
    <source>
        <dbReference type="PROSITE" id="PS50016"/>
    </source>
</evidence>
<name>A0A0G2GGY7_PHACM</name>
<keyword evidence="4" id="KW-0862">Zinc</keyword>
<keyword evidence="10" id="KW-1185">Reference proteome</keyword>
<dbReference type="PROSITE" id="PS01359">
    <property type="entry name" value="ZF_PHD_1"/>
    <property type="match status" value="1"/>
</dbReference>
<dbReference type="InterPro" id="IPR019787">
    <property type="entry name" value="Znf_PHD-finger"/>
</dbReference>
<feature type="compositionally biased region" description="Polar residues" evidence="7">
    <location>
        <begin position="26"/>
        <end position="36"/>
    </location>
</feature>
<dbReference type="Gene3D" id="3.30.40.10">
    <property type="entry name" value="Zinc/RING finger domain, C3HC4 (zinc finger)"/>
    <property type="match status" value="1"/>
</dbReference>
<dbReference type="SMART" id="SM00249">
    <property type="entry name" value="PHD"/>
    <property type="match status" value="1"/>
</dbReference>
<feature type="compositionally biased region" description="Polar residues" evidence="7">
    <location>
        <begin position="99"/>
        <end position="110"/>
    </location>
</feature>
<dbReference type="Proteomes" id="UP000053317">
    <property type="component" value="Unassembled WGS sequence"/>
</dbReference>
<sequence length="372" mass="40946">MAPVVPRINLKVSKPMAEANKAIEKPTTTQNTTARSTEPEHESFITPGRNVESHVSGKGLGKGRPGIKRGPRKRKREDDLNGEDNTPRDSPSDDSSVDNYTSFETQTKSGRQVHRPTTFVPPESPQPNKPRTDSKPKKKHLPANAKGKDQNILCEHCLRGNGPLGNAIVFCDGCNRAWHQNCHVPRIIKDVVVNSSRSWYCAECSVSAGTPLKKKKGPPRKIRPEESAEKEDPVSQPVLVGAKDISVSEQRKYLEGLTKDELVSKLLKLGSENTTLPLFIKPQLPTPAQQSSTMATPASDSLDDSEDEYIYDEHALLYPKAGHGIKLPPESKDLHILLEGTECQTFSHFLRFDVAPVIDGVKMGTNGKPVFV</sequence>
<keyword evidence="5" id="KW-0539">Nucleus</keyword>
<feature type="region of interest" description="Disordered" evidence="7">
    <location>
        <begin position="212"/>
        <end position="235"/>
    </location>
</feature>
<dbReference type="SUPFAM" id="SSF57903">
    <property type="entry name" value="FYVE/PHD zinc finger"/>
    <property type="match status" value="1"/>
</dbReference>
<dbReference type="GO" id="GO:0003677">
    <property type="term" value="F:DNA binding"/>
    <property type="evidence" value="ECO:0007669"/>
    <property type="project" value="TreeGrafter"/>
</dbReference>
<evidence type="ECO:0000256" key="6">
    <source>
        <dbReference type="PROSITE-ProRule" id="PRU00146"/>
    </source>
</evidence>
<comment type="caution">
    <text evidence="9">The sequence shown here is derived from an EMBL/GenBank/DDBJ whole genome shotgun (WGS) entry which is preliminary data.</text>
</comment>
<feature type="compositionally biased region" description="Basic residues" evidence="7">
    <location>
        <begin position="65"/>
        <end position="75"/>
    </location>
</feature>
<accession>A0A0G2GGY7</accession>
<dbReference type="PROSITE" id="PS50016">
    <property type="entry name" value="ZF_PHD_2"/>
    <property type="match status" value="1"/>
</dbReference>
<dbReference type="CDD" id="cd15502">
    <property type="entry name" value="PHD_Phf1p_Phf2p_like"/>
    <property type="match status" value="1"/>
</dbReference>
<dbReference type="PANTHER" id="PTHR12628:SF10">
    <property type="entry name" value="HOMEOBOX DOMAIN-CONTAINING PROTEIN"/>
    <property type="match status" value="1"/>
</dbReference>
<dbReference type="InterPro" id="IPR019786">
    <property type="entry name" value="Zinc_finger_PHD-type_CS"/>
</dbReference>
<dbReference type="InterPro" id="IPR011011">
    <property type="entry name" value="Znf_FYVE_PHD"/>
</dbReference>
<evidence type="ECO:0000313" key="9">
    <source>
        <dbReference type="EMBL" id="KKY22863.1"/>
    </source>
</evidence>
<dbReference type="GO" id="GO:0008270">
    <property type="term" value="F:zinc ion binding"/>
    <property type="evidence" value="ECO:0007669"/>
    <property type="project" value="UniProtKB-KW"/>
</dbReference>
<protein>
    <submittedName>
        <fullName evidence="9">Putative phd finger domain</fullName>
    </submittedName>
</protein>
<reference evidence="9 10" key="2">
    <citation type="submission" date="2015-05" db="EMBL/GenBank/DDBJ databases">
        <authorList>
            <person name="Morales-Cruz A."/>
            <person name="Amrine K.C."/>
            <person name="Cantu D."/>
        </authorList>
    </citation>
    <scope>NUCLEOTIDE SEQUENCE [LARGE SCALE GENOMIC DNA]</scope>
    <source>
        <strain evidence="9">UCRPC4</strain>
    </source>
</reference>
<keyword evidence="2" id="KW-0479">Metal-binding</keyword>